<dbReference type="PANTHER" id="PTHR43283:SF3">
    <property type="entry name" value="BETA-LACTAMASE FAMILY PROTEIN (AFU_ORTHOLOGUE AFUA_5G07500)"/>
    <property type="match status" value="1"/>
</dbReference>
<evidence type="ECO:0000259" key="1">
    <source>
        <dbReference type="Pfam" id="PF00144"/>
    </source>
</evidence>
<protein>
    <submittedName>
        <fullName evidence="3">Beta-lactamase/transpeptidase-like protein</fullName>
    </submittedName>
</protein>
<keyword evidence="4" id="KW-1185">Reference proteome</keyword>
<organism evidence="3 4">
    <name type="scientific">Emericellopsis atlantica</name>
    <dbReference type="NCBI Taxonomy" id="2614577"/>
    <lineage>
        <taxon>Eukaryota</taxon>
        <taxon>Fungi</taxon>
        <taxon>Dikarya</taxon>
        <taxon>Ascomycota</taxon>
        <taxon>Pezizomycotina</taxon>
        <taxon>Sordariomycetes</taxon>
        <taxon>Hypocreomycetidae</taxon>
        <taxon>Hypocreales</taxon>
        <taxon>Bionectriaceae</taxon>
        <taxon>Emericellopsis</taxon>
    </lineage>
</organism>
<dbReference type="InterPro" id="IPR012338">
    <property type="entry name" value="Beta-lactam/transpept-like"/>
</dbReference>
<dbReference type="Pfam" id="PF11954">
    <property type="entry name" value="DUF3471"/>
    <property type="match status" value="1"/>
</dbReference>
<dbReference type="AlphaFoldDB" id="A0A9P7ZK72"/>
<dbReference type="Proteomes" id="UP000887229">
    <property type="component" value="Unassembled WGS sequence"/>
</dbReference>
<evidence type="ECO:0000313" key="3">
    <source>
        <dbReference type="EMBL" id="KAG9253643.1"/>
    </source>
</evidence>
<dbReference type="Gene3D" id="2.40.128.600">
    <property type="match status" value="1"/>
</dbReference>
<dbReference type="InterPro" id="IPR001466">
    <property type="entry name" value="Beta-lactam-related"/>
</dbReference>
<dbReference type="RefSeq" id="XP_046117567.1">
    <property type="nucleotide sequence ID" value="XM_046265735.1"/>
</dbReference>
<dbReference type="InterPro" id="IPR050789">
    <property type="entry name" value="Diverse_Enzym_Activities"/>
</dbReference>
<dbReference type="PANTHER" id="PTHR43283">
    <property type="entry name" value="BETA-LACTAMASE-RELATED"/>
    <property type="match status" value="1"/>
</dbReference>
<evidence type="ECO:0000313" key="4">
    <source>
        <dbReference type="Proteomes" id="UP000887229"/>
    </source>
</evidence>
<sequence>MAPPRQHARLRDITPLIESLRKSSGAPGLAIGVIHRGKIVHEQYVGYRDVENKAPVDENTLFYVASLNKSMTATCVGILVEDGELGWDTPIHDILPELSKDSPLCLAKLNVADVLSHRTGKAWADALYLESGNRILLPRKQSIPIINHIPQVAPVRSKYMYNNHMYNLAGLVIERSNAALPYNILSNREPWELPQCNASSETMMFAGQSVRTSMAELLQYATAYFEAAEKISPHSDGKDKAPDGHKSPLMQIEGILQPHICRRVPGALLEQTYGLGWNRTQLPGSLDFGWKSSLVDDFPRLGEKTGTAVVVLQNSLGLCDVADLVSQAVVDTLMVGKPMRDYLDLANRCAAKSVLRMDEVEAKLEQEGILNTKPRELEAYVGRYMNSAGNWFIDICISESEGLQLRVLGLEEETYELRHYHYDTFAWNQSYDEMVKRAQYIRAGQKDCAGITQLRWRHDRTVPEGEVFQRLNEA</sequence>
<feature type="domain" description="Beta-lactamase-related" evidence="1">
    <location>
        <begin position="16"/>
        <end position="177"/>
    </location>
</feature>
<dbReference type="OrthoDB" id="10250282at2759"/>
<dbReference type="InterPro" id="IPR021860">
    <property type="entry name" value="Peptidase_S12_Pab87-rel_C"/>
</dbReference>
<feature type="domain" description="Peptidase S12 Pab87-related C-terminal" evidence="2">
    <location>
        <begin position="372"/>
        <end position="442"/>
    </location>
</feature>
<dbReference type="EMBL" id="MU251257">
    <property type="protein sequence ID" value="KAG9253643.1"/>
    <property type="molecule type" value="Genomic_DNA"/>
</dbReference>
<comment type="caution">
    <text evidence="3">The sequence shown here is derived from an EMBL/GenBank/DDBJ whole genome shotgun (WGS) entry which is preliminary data.</text>
</comment>
<reference evidence="3" key="1">
    <citation type="journal article" date="2021" name="IMA Fungus">
        <title>Genomic characterization of three marine fungi, including Emericellopsis atlantica sp. nov. with signatures of a generalist lifestyle and marine biomass degradation.</title>
        <authorList>
            <person name="Hagestad O.C."/>
            <person name="Hou L."/>
            <person name="Andersen J.H."/>
            <person name="Hansen E.H."/>
            <person name="Altermark B."/>
            <person name="Li C."/>
            <person name="Kuhnert E."/>
            <person name="Cox R.J."/>
            <person name="Crous P.W."/>
            <person name="Spatafora J.W."/>
            <person name="Lail K."/>
            <person name="Amirebrahimi M."/>
            <person name="Lipzen A."/>
            <person name="Pangilinan J."/>
            <person name="Andreopoulos W."/>
            <person name="Hayes R.D."/>
            <person name="Ng V."/>
            <person name="Grigoriev I.V."/>
            <person name="Jackson S.A."/>
            <person name="Sutton T.D.S."/>
            <person name="Dobson A.D.W."/>
            <person name="Rama T."/>
        </authorList>
    </citation>
    <scope>NUCLEOTIDE SEQUENCE</scope>
    <source>
        <strain evidence="3">TS7</strain>
    </source>
</reference>
<accession>A0A9P7ZK72</accession>
<dbReference type="GeneID" id="70296638"/>
<evidence type="ECO:0000259" key="2">
    <source>
        <dbReference type="Pfam" id="PF11954"/>
    </source>
</evidence>
<dbReference type="Pfam" id="PF00144">
    <property type="entry name" value="Beta-lactamase"/>
    <property type="match status" value="1"/>
</dbReference>
<dbReference type="SUPFAM" id="SSF56601">
    <property type="entry name" value="beta-lactamase/transpeptidase-like"/>
    <property type="match status" value="1"/>
</dbReference>
<proteinExistence type="predicted"/>
<name>A0A9P7ZK72_9HYPO</name>
<dbReference type="Gene3D" id="3.40.710.10">
    <property type="entry name" value="DD-peptidase/beta-lactamase superfamily"/>
    <property type="match status" value="1"/>
</dbReference>
<gene>
    <name evidence="3" type="ORF">F5Z01DRAFT_682017</name>
</gene>